<accession>A0A0C2VIR6</accession>
<gene>
    <name evidence="4" type="ORF">KP78_33500</name>
</gene>
<name>A0A0C2VIR6_9BACL</name>
<comment type="caution">
    <text evidence="4">The sequence shown here is derived from an EMBL/GenBank/DDBJ whole genome shotgun (WGS) entry which is preliminary data.</text>
</comment>
<evidence type="ECO:0000256" key="3">
    <source>
        <dbReference type="SAM" id="Phobius"/>
    </source>
</evidence>
<protein>
    <recommendedName>
        <fullName evidence="6">Prepilin-type N-terminal cleavage/methylation domain-containing protein</fullName>
    </recommendedName>
</protein>
<dbReference type="GO" id="GO:0030420">
    <property type="term" value="P:establishment of competence for transformation"/>
    <property type="evidence" value="ECO:0007669"/>
    <property type="project" value="UniProtKB-KW"/>
</dbReference>
<keyword evidence="5" id="KW-1185">Reference proteome</keyword>
<dbReference type="InterPro" id="IPR016785">
    <property type="entry name" value="ComGD"/>
</dbReference>
<dbReference type="STRING" id="889306.KP78_33500"/>
<evidence type="ECO:0000256" key="1">
    <source>
        <dbReference type="ARBA" id="ARBA00004241"/>
    </source>
</evidence>
<sequence length="154" mass="17765">MVMSRLKKLHNDKGYTMAEVLIVLLLVSILIMISSHFIHRSTVMEESVAFEKQLIEDLHYAQLIAIKYKQHVNVQFLILDQQYYIGSSIGAPYQINIRRVMPASVRILDAGSLLSFRILPNGNTSTFGVIRFSVNEKPFAIHYYLSRGRFFIEK</sequence>
<organism evidence="4 5">
    <name type="scientific">Jeotgalibacillus soli</name>
    <dbReference type="NCBI Taxonomy" id="889306"/>
    <lineage>
        <taxon>Bacteria</taxon>
        <taxon>Bacillati</taxon>
        <taxon>Bacillota</taxon>
        <taxon>Bacilli</taxon>
        <taxon>Bacillales</taxon>
        <taxon>Caryophanaceae</taxon>
        <taxon>Jeotgalibacillus</taxon>
    </lineage>
</organism>
<dbReference type="EMBL" id="JXRP01000019">
    <property type="protein sequence ID" value="KIL44386.1"/>
    <property type="molecule type" value="Genomic_DNA"/>
</dbReference>
<keyword evidence="3" id="KW-0812">Transmembrane</keyword>
<dbReference type="PATRIC" id="fig|889306.3.peg.3367"/>
<proteinExistence type="predicted"/>
<dbReference type="GO" id="GO:0009986">
    <property type="term" value="C:cell surface"/>
    <property type="evidence" value="ECO:0007669"/>
    <property type="project" value="UniProtKB-SubCell"/>
</dbReference>
<reference evidence="4 5" key="1">
    <citation type="submission" date="2015-01" db="EMBL/GenBank/DDBJ databases">
        <title>Genome sequencing of Jeotgalibacillus soli.</title>
        <authorList>
            <person name="Goh K.M."/>
            <person name="Chan K.-G."/>
            <person name="Yaakop A.S."/>
            <person name="Ee R."/>
            <person name="Gan H.M."/>
            <person name="Chan C.S."/>
        </authorList>
    </citation>
    <scope>NUCLEOTIDE SEQUENCE [LARGE SCALE GENOMIC DNA]</scope>
    <source>
        <strain evidence="4 5">P9</strain>
    </source>
</reference>
<dbReference type="NCBIfam" id="TIGR02532">
    <property type="entry name" value="IV_pilin_GFxxxE"/>
    <property type="match status" value="1"/>
</dbReference>
<keyword evidence="3" id="KW-1133">Transmembrane helix</keyword>
<keyword evidence="2" id="KW-0178">Competence</keyword>
<dbReference type="InterPro" id="IPR012902">
    <property type="entry name" value="N_methyl_site"/>
</dbReference>
<evidence type="ECO:0000313" key="4">
    <source>
        <dbReference type="EMBL" id="KIL44386.1"/>
    </source>
</evidence>
<feature type="transmembrane region" description="Helical" evidence="3">
    <location>
        <begin position="20"/>
        <end position="38"/>
    </location>
</feature>
<dbReference type="AlphaFoldDB" id="A0A0C2VIR6"/>
<evidence type="ECO:0000313" key="5">
    <source>
        <dbReference type="Proteomes" id="UP000031938"/>
    </source>
</evidence>
<comment type="subcellular location">
    <subcellularLocation>
        <location evidence="1">Cell surface</location>
    </subcellularLocation>
</comment>
<evidence type="ECO:0000256" key="2">
    <source>
        <dbReference type="ARBA" id="ARBA00023287"/>
    </source>
</evidence>
<evidence type="ECO:0008006" key="6">
    <source>
        <dbReference type="Google" id="ProtNLM"/>
    </source>
</evidence>
<dbReference type="Proteomes" id="UP000031938">
    <property type="component" value="Unassembled WGS sequence"/>
</dbReference>
<dbReference type="Pfam" id="PF07963">
    <property type="entry name" value="N_methyl"/>
    <property type="match status" value="1"/>
</dbReference>
<dbReference type="PIRSF" id="PIRSF021292">
    <property type="entry name" value="Competence_ComGD"/>
    <property type="match status" value="1"/>
</dbReference>
<keyword evidence="3" id="KW-0472">Membrane</keyword>